<evidence type="ECO:0000313" key="1">
    <source>
        <dbReference type="EMBL" id="GAA5509277.1"/>
    </source>
</evidence>
<comment type="caution">
    <text evidence="1">The sequence shown here is derived from an EMBL/GenBank/DDBJ whole genome shotgun (WGS) entry which is preliminary data.</text>
</comment>
<keyword evidence="2" id="KW-1185">Reference proteome</keyword>
<name>A0ABP9VVW1_9BACT</name>
<sequence>MRLFFWPNHAQKCQSGSFSGDQNKSLQTGCTGDEARISGDCVPPHESCPSRIVAVTNRLCHEFVSLQPDRDPANVTMIYRDETLGDALQRRQTWFRWIRSRLGRQRANQRLGRRFDRDPGSSVLGKHFGKLSFVTPGTQIDIDRQRS</sequence>
<reference evidence="1 2" key="1">
    <citation type="submission" date="2024-02" db="EMBL/GenBank/DDBJ databases">
        <title>Rhodopirellula caenicola NBRC 110016.</title>
        <authorList>
            <person name="Ichikawa N."/>
            <person name="Katano-Makiyama Y."/>
            <person name="Hidaka K."/>
        </authorList>
    </citation>
    <scope>NUCLEOTIDE SEQUENCE [LARGE SCALE GENOMIC DNA]</scope>
    <source>
        <strain evidence="1 2">NBRC 110016</strain>
    </source>
</reference>
<gene>
    <name evidence="1" type="ORF">Rcae01_04776</name>
</gene>
<organism evidence="1 2">
    <name type="scientific">Novipirellula caenicola</name>
    <dbReference type="NCBI Taxonomy" id="1536901"/>
    <lineage>
        <taxon>Bacteria</taxon>
        <taxon>Pseudomonadati</taxon>
        <taxon>Planctomycetota</taxon>
        <taxon>Planctomycetia</taxon>
        <taxon>Pirellulales</taxon>
        <taxon>Pirellulaceae</taxon>
        <taxon>Novipirellula</taxon>
    </lineage>
</organism>
<dbReference type="Proteomes" id="UP001416858">
    <property type="component" value="Unassembled WGS sequence"/>
</dbReference>
<evidence type="ECO:0000313" key="2">
    <source>
        <dbReference type="Proteomes" id="UP001416858"/>
    </source>
</evidence>
<accession>A0ABP9VVW1</accession>
<protein>
    <submittedName>
        <fullName evidence="1">Uncharacterized protein</fullName>
    </submittedName>
</protein>
<dbReference type="EMBL" id="BAABRO010000013">
    <property type="protein sequence ID" value="GAA5509277.1"/>
    <property type="molecule type" value="Genomic_DNA"/>
</dbReference>
<proteinExistence type="predicted"/>